<keyword evidence="1" id="KW-0732">Signal</keyword>
<name>A0A3N4JK11_9PEZI</name>
<gene>
    <name evidence="2" type="ORF">L873DRAFT_1807915</name>
</gene>
<sequence>MLYNSALLLTLISVVAALLQNPPPPAEPPKNLTRSSGIVGTLPRIFAGPEDGRPLLNGGSLVPMVGAIVSDRMRDRHNCGIRPDLGFGGFFNPLDSYPLLIGDGKVLNGTQGQELVTKGCKTMTPEGPKKLYVPLKIGFILSLDSD</sequence>
<dbReference type="AlphaFoldDB" id="A0A3N4JK11"/>
<keyword evidence="3" id="KW-1185">Reference proteome</keyword>
<protein>
    <submittedName>
        <fullName evidence="2">Uncharacterized protein</fullName>
    </submittedName>
</protein>
<evidence type="ECO:0000313" key="3">
    <source>
        <dbReference type="Proteomes" id="UP000276215"/>
    </source>
</evidence>
<proteinExistence type="predicted"/>
<evidence type="ECO:0000256" key="1">
    <source>
        <dbReference type="SAM" id="SignalP"/>
    </source>
</evidence>
<dbReference type="OrthoDB" id="10428998at2759"/>
<feature type="chain" id="PRO_5018003806" evidence="1">
    <location>
        <begin position="18"/>
        <end position="146"/>
    </location>
</feature>
<accession>A0A3N4JK11</accession>
<dbReference type="Proteomes" id="UP000276215">
    <property type="component" value="Unassembled WGS sequence"/>
</dbReference>
<reference evidence="2 3" key="1">
    <citation type="journal article" date="2018" name="Nat. Ecol. Evol.">
        <title>Pezizomycetes genomes reveal the molecular basis of ectomycorrhizal truffle lifestyle.</title>
        <authorList>
            <person name="Murat C."/>
            <person name="Payen T."/>
            <person name="Noel B."/>
            <person name="Kuo A."/>
            <person name="Morin E."/>
            <person name="Chen J."/>
            <person name="Kohler A."/>
            <person name="Krizsan K."/>
            <person name="Balestrini R."/>
            <person name="Da Silva C."/>
            <person name="Montanini B."/>
            <person name="Hainaut M."/>
            <person name="Levati E."/>
            <person name="Barry K.W."/>
            <person name="Belfiori B."/>
            <person name="Cichocki N."/>
            <person name="Clum A."/>
            <person name="Dockter R.B."/>
            <person name="Fauchery L."/>
            <person name="Guy J."/>
            <person name="Iotti M."/>
            <person name="Le Tacon F."/>
            <person name="Lindquist E.A."/>
            <person name="Lipzen A."/>
            <person name="Malagnac F."/>
            <person name="Mello A."/>
            <person name="Molinier V."/>
            <person name="Miyauchi S."/>
            <person name="Poulain J."/>
            <person name="Riccioni C."/>
            <person name="Rubini A."/>
            <person name="Sitrit Y."/>
            <person name="Splivallo R."/>
            <person name="Traeger S."/>
            <person name="Wang M."/>
            <person name="Zifcakova L."/>
            <person name="Wipf D."/>
            <person name="Zambonelli A."/>
            <person name="Paolocci F."/>
            <person name="Nowrousian M."/>
            <person name="Ottonello S."/>
            <person name="Baldrian P."/>
            <person name="Spatafora J.W."/>
            <person name="Henrissat B."/>
            <person name="Nagy L.G."/>
            <person name="Aury J.M."/>
            <person name="Wincker P."/>
            <person name="Grigoriev I.V."/>
            <person name="Bonfante P."/>
            <person name="Martin F.M."/>
        </authorList>
    </citation>
    <scope>NUCLEOTIDE SEQUENCE [LARGE SCALE GENOMIC DNA]</scope>
    <source>
        <strain evidence="2 3">120613-1</strain>
    </source>
</reference>
<evidence type="ECO:0000313" key="2">
    <source>
        <dbReference type="EMBL" id="RPA98583.1"/>
    </source>
</evidence>
<dbReference type="EMBL" id="ML120394">
    <property type="protein sequence ID" value="RPA98583.1"/>
    <property type="molecule type" value="Genomic_DNA"/>
</dbReference>
<organism evidence="2 3">
    <name type="scientific">Choiromyces venosus 120613-1</name>
    <dbReference type="NCBI Taxonomy" id="1336337"/>
    <lineage>
        <taxon>Eukaryota</taxon>
        <taxon>Fungi</taxon>
        <taxon>Dikarya</taxon>
        <taxon>Ascomycota</taxon>
        <taxon>Pezizomycotina</taxon>
        <taxon>Pezizomycetes</taxon>
        <taxon>Pezizales</taxon>
        <taxon>Tuberaceae</taxon>
        <taxon>Choiromyces</taxon>
    </lineage>
</organism>
<feature type="signal peptide" evidence="1">
    <location>
        <begin position="1"/>
        <end position="17"/>
    </location>
</feature>